<keyword evidence="4" id="KW-0472">Membrane</keyword>
<dbReference type="AlphaFoldDB" id="A0A1F7HG62"/>
<name>A0A1F7HG62_9BACT</name>
<dbReference type="PANTHER" id="PTHR43630:SF1">
    <property type="entry name" value="POLY-BETA-1,6-N-ACETYL-D-GLUCOSAMINE SYNTHASE"/>
    <property type="match status" value="1"/>
</dbReference>
<feature type="transmembrane region" description="Helical" evidence="4">
    <location>
        <begin position="285"/>
        <end position="307"/>
    </location>
</feature>
<dbReference type="InterPro" id="IPR029044">
    <property type="entry name" value="Nucleotide-diphossugar_trans"/>
</dbReference>
<keyword evidence="4" id="KW-0812">Transmembrane</keyword>
<evidence type="ECO:0000256" key="3">
    <source>
        <dbReference type="ARBA" id="ARBA00022679"/>
    </source>
</evidence>
<keyword evidence="2" id="KW-0328">Glycosyltransferase</keyword>
<dbReference type="PANTHER" id="PTHR43630">
    <property type="entry name" value="POLY-BETA-1,6-N-ACETYL-D-GLUCOSAMINE SYNTHASE"/>
    <property type="match status" value="1"/>
</dbReference>
<dbReference type="InterPro" id="IPR001173">
    <property type="entry name" value="Glyco_trans_2-like"/>
</dbReference>
<accession>A0A1F7HG62</accession>
<evidence type="ECO:0000256" key="2">
    <source>
        <dbReference type="ARBA" id="ARBA00022676"/>
    </source>
</evidence>
<reference evidence="6 7" key="1">
    <citation type="journal article" date="2016" name="Nat. Commun.">
        <title>Thousands of microbial genomes shed light on interconnected biogeochemical processes in an aquifer system.</title>
        <authorList>
            <person name="Anantharaman K."/>
            <person name="Brown C.T."/>
            <person name="Hug L.A."/>
            <person name="Sharon I."/>
            <person name="Castelle C.J."/>
            <person name="Probst A.J."/>
            <person name="Thomas B.C."/>
            <person name="Singh A."/>
            <person name="Wilkins M.J."/>
            <person name="Karaoz U."/>
            <person name="Brodie E.L."/>
            <person name="Williams K.H."/>
            <person name="Hubbard S.S."/>
            <person name="Banfield J.F."/>
        </authorList>
    </citation>
    <scope>NUCLEOTIDE SEQUENCE [LARGE SCALE GENOMIC DNA]</scope>
</reference>
<dbReference type="Proteomes" id="UP000178098">
    <property type="component" value="Unassembled WGS sequence"/>
</dbReference>
<keyword evidence="4" id="KW-1133">Transmembrane helix</keyword>
<feature type="transmembrane region" description="Helical" evidence="4">
    <location>
        <begin position="237"/>
        <end position="265"/>
    </location>
</feature>
<dbReference type="GO" id="GO:0016757">
    <property type="term" value="F:glycosyltransferase activity"/>
    <property type="evidence" value="ECO:0007669"/>
    <property type="project" value="UniProtKB-KW"/>
</dbReference>
<comment type="similarity">
    <text evidence="1">Belongs to the glycosyltransferase 2 family.</text>
</comment>
<evidence type="ECO:0000313" key="7">
    <source>
        <dbReference type="Proteomes" id="UP000178098"/>
    </source>
</evidence>
<evidence type="ECO:0000256" key="4">
    <source>
        <dbReference type="SAM" id="Phobius"/>
    </source>
</evidence>
<evidence type="ECO:0000259" key="5">
    <source>
        <dbReference type="Pfam" id="PF00535"/>
    </source>
</evidence>
<keyword evidence="3" id="KW-0808">Transferase</keyword>
<comment type="caution">
    <text evidence="6">The sequence shown here is derived from an EMBL/GenBank/DDBJ whole genome shotgun (WGS) entry which is preliminary data.</text>
</comment>
<dbReference type="EMBL" id="MFZT01000039">
    <property type="protein sequence ID" value="OGK29772.1"/>
    <property type="molecule type" value="Genomic_DNA"/>
</dbReference>
<organism evidence="6 7">
    <name type="scientific">Candidatus Roizmanbacteria bacterium RIFCSPHIGHO2_02_FULL_43_11</name>
    <dbReference type="NCBI Taxonomy" id="1802043"/>
    <lineage>
        <taxon>Bacteria</taxon>
        <taxon>Candidatus Roizmaniibacteriota</taxon>
    </lineage>
</organism>
<sequence length="313" mass="35438">MEKVSLITTVLNENTTIDSFLDSIAAQTHKPDEIIIVDAGSTDGTIEKIKSYMKSMARLNIRLFYETGNIAHGRNTAIKNARFDRIAVSDVGCILHKNWLKHLTEAFDKHNADVVAGYYTPSGSTFFQKCLATYTSVMPNKLNKATFLPSSRSIAFTKTAWKQVGGYPENLNTAEDLVFARDLKQASLRFVPAFEALVFWPQRETWKEAFQQFFRYAQGDGKALYFRPQTPLLGARVFLALTLIGYALSVHSIIGIALFLFYAFFYWLYAVLKNYHYVPQWRALLYLPSLQVISDAAVSLGMISGFLKRYAKV</sequence>
<feature type="domain" description="Glycosyltransferase 2-like" evidence="5">
    <location>
        <begin position="5"/>
        <end position="124"/>
    </location>
</feature>
<proteinExistence type="inferred from homology"/>
<evidence type="ECO:0000256" key="1">
    <source>
        <dbReference type="ARBA" id="ARBA00006739"/>
    </source>
</evidence>
<dbReference type="Gene3D" id="3.90.550.10">
    <property type="entry name" value="Spore Coat Polysaccharide Biosynthesis Protein SpsA, Chain A"/>
    <property type="match status" value="1"/>
</dbReference>
<dbReference type="SUPFAM" id="SSF53448">
    <property type="entry name" value="Nucleotide-diphospho-sugar transferases"/>
    <property type="match status" value="1"/>
</dbReference>
<protein>
    <recommendedName>
        <fullName evidence="5">Glycosyltransferase 2-like domain-containing protein</fullName>
    </recommendedName>
</protein>
<gene>
    <name evidence="6" type="ORF">A3D08_02890</name>
</gene>
<dbReference type="Pfam" id="PF00535">
    <property type="entry name" value="Glycos_transf_2"/>
    <property type="match status" value="1"/>
</dbReference>
<evidence type="ECO:0000313" key="6">
    <source>
        <dbReference type="EMBL" id="OGK29772.1"/>
    </source>
</evidence>